<accession>K2S3P1</accession>
<dbReference type="EMBL" id="AHHD01000256">
    <property type="protein sequence ID" value="EKG17109.1"/>
    <property type="molecule type" value="Genomic_DNA"/>
</dbReference>
<dbReference type="eggNOG" id="ENOG502QVVM">
    <property type="taxonomic scope" value="Eukaryota"/>
</dbReference>
<protein>
    <submittedName>
        <fullName evidence="8">Glycoside hydrolase family 5</fullName>
    </submittedName>
</protein>
<keyword evidence="3 5" id="KW-0326">Glycosidase</keyword>
<dbReference type="PANTHER" id="PTHR31297:SF43">
    <property type="entry name" value="GLUCAN 1,3-BETA-GLUCOSIDASE 3"/>
    <property type="match status" value="1"/>
</dbReference>
<dbReference type="Proteomes" id="UP000007129">
    <property type="component" value="Unassembled WGS sequence"/>
</dbReference>
<proteinExistence type="inferred from homology"/>
<dbReference type="InParanoid" id="K2S3P1"/>
<evidence type="ECO:0000256" key="3">
    <source>
        <dbReference type="ARBA" id="ARBA00023295"/>
    </source>
</evidence>
<dbReference type="GO" id="GO:0009251">
    <property type="term" value="P:glucan catabolic process"/>
    <property type="evidence" value="ECO:0007669"/>
    <property type="project" value="TreeGrafter"/>
</dbReference>
<keyword evidence="2 5" id="KW-0378">Hydrolase</keyword>
<dbReference type="Gene3D" id="3.20.20.80">
    <property type="entry name" value="Glycosidases"/>
    <property type="match status" value="1"/>
</dbReference>
<evidence type="ECO:0000313" key="9">
    <source>
        <dbReference type="Proteomes" id="UP000007129"/>
    </source>
</evidence>
<feature type="domain" description="Glycoside hydrolase family 5" evidence="7">
    <location>
        <begin position="122"/>
        <end position="398"/>
    </location>
</feature>
<gene>
    <name evidence="8" type="ORF">MPH_05681</name>
</gene>
<sequence length="577" mass="63356">MDKYINKAKSKFQDKVQPFLQDRNNSSHQNSNHNSPPPIPPKPLIPLKSQQADRPSSITPVTALDVLRYRYQHGANLGSIYVLEKWLFPGMFPSNCSGHGKSSELEAVRANVAELGMDGAREKFERHWAGAVTDADLDWLVGKAKCNTIRLPIGYFTLGPAAHADPSDPFHAFAPVYANAWSSVCALVSRLHARGIGTLLDLHGLPGGANGCDHSGTNSGRAEHWRSPACRDRSTRCLAWIAEQVREDAGLREGVVGLQVCNEAEWGAKGLWEWYEGVVGAVAAAEPGLPVYVSDAWDLGRAVEWARGVNKVGVGARVSPVVVDTHLYWCFADADKKKGPDDIVREVRGKLGQLDGKEGDVLKNGAVAVIIGEYSCVLSEETWKKGGDKSKDDWVREFGQALSSRFQQRALGSHFWTYKMQWMPGGEWGFKACTEKGAITPHWTLTLSADDVRQRLQSALAQRDERFGRTFGQHCGFWDQNSPGTPFEHWRYEQGWKQGFDDAAAFFGMRVNGGFGDVNALGEGGQGGGVGGDKIGNLEIWVRRRLIESGMGGPFVWEYEQGLRKGVGEFCELAGGL</sequence>
<dbReference type="VEuPathDB" id="FungiDB:MPH_05681"/>
<dbReference type="InterPro" id="IPR001547">
    <property type="entry name" value="Glyco_hydro_5"/>
</dbReference>
<reference evidence="8 9" key="1">
    <citation type="journal article" date="2012" name="BMC Genomics">
        <title>Tools to kill: Genome of one of the most destructive plant pathogenic fungi Macrophomina phaseolina.</title>
        <authorList>
            <person name="Islam M.S."/>
            <person name="Haque M.S."/>
            <person name="Islam M.M."/>
            <person name="Emdad E.M."/>
            <person name="Halim A."/>
            <person name="Hossen Q.M.M."/>
            <person name="Hossain M.Z."/>
            <person name="Ahmed B."/>
            <person name="Rahim S."/>
            <person name="Rahman M.S."/>
            <person name="Alam M.M."/>
            <person name="Hou S."/>
            <person name="Wan X."/>
            <person name="Saito J.A."/>
            <person name="Alam M."/>
        </authorList>
    </citation>
    <scope>NUCLEOTIDE SEQUENCE [LARGE SCALE GENOMIC DNA]</scope>
    <source>
        <strain evidence="8 9">MS6</strain>
    </source>
</reference>
<dbReference type="GO" id="GO:0005576">
    <property type="term" value="C:extracellular region"/>
    <property type="evidence" value="ECO:0007669"/>
    <property type="project" value="TreeGrafter"/>
</dbReference>
<dbReference type="FunCoup" id="K2S3P1">
    <property type="interactions" value="44"/>
</dbReference>
<dbReference type="AlphaFoldDB" id="K2S3P1"/>
<dbReference type="GO" id="GO:0046557">
    <property type="term" value="F:glucan endo-1,6-beta-glucosidase activity"/>
    <property type="evidence" value="ECO:0007669"/>
    <property type="project" value="TreeGrafter"/>
</dbReference>
<comment type="similarity">
    <text evidence="1 5">Belongs to the glycosyl hydrolase 5 (cellulase A) family.</text>
</comment>
<dbReference type="InterPro" id="IPR017853">
    <property type="entry name" value="GH"/>
</dbReference>
<dbReference type="PANTHER" id="PTHR31297">
    <property type="entry name" value="GLUCAN ENDO-1,6-BETA-GLUCOSIDASE B"/>
    <property type="match status" value="1"/>
</dbReference>
<dbReference type="OrthoDB" id="1887033at2759"/>
<organism evidence="8 9">
    <name type="scientific">Macrophomina phaseolina (strain MS6)</name>
    <name type="common">Charcoal rot fungus</name>
    <dbReference type="NCBI Taxonomy" id="1126212"/>
    <lineage>
        <taxon>Eukaryota</taxon>
        <taxon>Fungi</taxon>
        <taxon>Dikarya</taxon>
        <taxon>Ascomycota</taxon>
        <taxon>Pezizomycotina</taxon>
        <taxon>Dothideomycetes</taxon>
        <taxon>Dothideomycetes incertae sedis</taxon>
        <taxon>Botryosphaeriales</taxon>
        <taxon>Botryosphaeriaceae</taxon>
        <taxon>Macrophomina</taxon>
    </lineage>
</organism>
<dbReference type="STRING" id="1126212.K2S3P1"/>
<name>K2S3P1_MACPH</name>
<dbReference type="InterPro" id="IPR050386">
    <property type="entry name" value="Glycosyl_hydrolase_5"/>
</dbReference>
<evidence type="ECO:0000256" key="2">
    <source>
        <dbReference type="ARBA" id="ARBA00022801"/>
    </source>
</evidence>
<dbReference type="Pfam" id="PF00150">
    <property type="entry name" value="Cellulase"/>
    <property type="match status" value="1"/>
</dbReference>
<dbReference type="HOGENOM" id="CLU_004624_8_2_1"/>
<feature type="compositionally biased region" description="Basic residues" evidence="6">
    <location>
        <begin position="1"/>
        <end position="10"/>
    </location>
</feature>
<dbReference type="GO" id="GO:0071555">
    <property type="term" value="P:cell wall organization"/>
    <property type="evidence" value="ECO:0007669"/>
    <property type="project" value="UniProtKB-KW"/>
</dbReference>
<evidence type="ECO:0000256" key="4">
    <source>
        <dbReference type="ARBA" id="ARBA00023316"/>
    </source>
</evidence>
<feature type="region of interest" description="Disordered" evidence="6">
    <location>
        <begin position="1"/>
        <end position="53"/>
    </location>
</feature>
<keyword evidence="4" id="KW-0961">Cell wall biogenesis/degradation</keyword>
<dbReference type="SUPFAM" id="SSF51445">
    <property type="entry name" value="(Trans)glycosidases"/>
    <property type="match status" value="1"/>
</dbReference>
<dbReference type="GO" id="GO:0009986">
    <property type="term" value="C:cell surface"/>
    <property type="evidence" value="ECO:0007669"/>
    <property type="project" value="TreeGrafter"/>
</dbReference>
<evidence type="ECO:0000256" key="1">
    <source>
        <dbReference type="ARBA" id="ARBA00005641"/>
    </source>
</evidence>
<feature type="compositionally biased region" description="Low complexity" evidence="6">
    <location>
        <begin position="24"/>
        <end position="34"/>
    </location>
</feature>
<evidence type="ECO:0000256" key="6">
    <source>
        <dbReference type="SAM" id="MobiDB-lite"/>
    </source>
</evidence>
<feature type="compositionally biased region" description="Pro residues" evidence="6">
    <location>
        <begin position="35"/>
        <end position="44"/>
    </location>
</feature>
<evidence type="ECO:0000259" key="7">
    <source>
        <dbReference type="Pfam" id="PF00150"/>
    </source>
</evidence>
<evidence type="ECO:0000313" key="8">
    <source>
        <dbReference type="EMBL" id="EKG17109.1"/>
    </source>
</evidence>
<comment type="caution">
    <text evidence="8">The sequence shown here is derived from an EMBL/GenBank/DDBJ whole genome shotgun (WGS) entry which is preliminary data.</text>
</comment>
<evidence type="ECO:0000256" key="5">
    <source>
        <dbReference type="RuleBase" id="RU361153"/>
    </source>
</evidence>